<reference evidence="3 4" key="1">
    <citation type="journal article" date="2018" name="Sci. Rep.">
        <title>Genome sequence of the cauliflower mushroom Sparassis crispa (Hanabiratake) and its association with beneficial usage.</title>
        <authorList>
            <person name="Kiyama R."/>
            <person name="Furutani Y."/>
            <person name="Kawaguchi K."/>
            <person name="Nakanishi T."/>
        </authorList>
    </citation>
    <scope>NUCLEOTIDE SEQUENCE [LARGE SCALE GENOMIC DNA]</scope>
</reference>
<gene>
    <name evidence="3" type="ORF">SCP_0309040</name>
</gene>
<dbReference type="RefSeq" id="XP_027612090.1">
    <property type="nucleotide sequence ID" value="XM_027756289.1"/>
</dbReference>
<comment type="caution">
    <text evidence="3">The sequence shown here is derived from an EMBL/GenBank/DDBJ whole genome shotgun (WGS) entry which is preliminary data.</text>
</comment>
<keyword evidence="2" id="KW-0472">Membrane</keyword>
<keyword evidence="2" id="KW-0812">Transmembrane</keyword>
<sequence>MMIAPTQNNTAIPQHNIAPSERLGGLLRVTFDKQPTVILEQDQLVESPVESDDHPSQHHVRPDSPSTPPSSPPPPPRPAPMELPPSPLIPSPPFVLRQPFRGPTIASPLYTTQGFPQPIPEDEIRFVPPLVGTTPSLPRLPCQKTSSLPRVEAHTNVPSTPPSSINATHRGVSDVNLSFLRRLPILFFLLVIWLAHLLVSAASCAFQVCLGLTLGHVVLHVAWPLNAAYAVDVGRTIAAGAVGGAVVAIPMSLIVFILGCVAHAQRQLLRQPDEEAATLNRSAKPHTTDLEADLAEEAETSGQLGLWRSLLVLVSYTLVGALAGPLGSSLLCGRMGGEILSGVHAMAAGALGMFLLSVSVICGMRVEGKRIGQDVRWGVRCYIFRGCR</sequence>
<name>A0A401GG58_9APHY</name>
<feature type="transmembrane region" description="Helical" evidence="2">
    <location>
        <begin position="237"/>
        <end position="261"/>
    </location>
</feature>
<feature type="transmembrane region" description="Helical" evidence="2">
    <location>
        <begin position="343"/>
        <end position="366"/>
    </location>
</feature>
<feature type="transmembrane region" description="Helical" evidence="2">
    <location>
        <begin position="185"/>
        <end position="217"/>
    </location>
</feature>
<evidence type="ECO:0000256" key="2">
    <source>
        <dbReference type="SAM" id="Phobius"/>
    </source>
</evidence>
<feature type="transmembrane region" description="Helical" evidence="2">
    <location>
        <begin position="310"/>
        <end position="331"/>
    </location>
</feature>
<feature type="compositionally biased region" description="Basic and acidic residues" evidence="1">
    <location>
        <begin position="51"/>
        <end position="62"/>
    </location>
</feature>
<keyword evidence="4" id="KW-1185">Reference proteome</keyword>
<evidence type="ECO:0000313" key="3">
    <source>
        <dbReference type="EMBL" id="GBE81177.1"/>
    </source>
</evidence>
<accession>A0A401GG58</accession>
<protein>
    <submittedName>
        <fullName evidence="3">Uncharacterized protein</fullName>
    </submittedName>
</protein>
<proteinExistence type="predicted"/>
<dbReference type="GeneID" id="38778094"/>
<feature type="compositionally biased region" description="Pro residues" evidence="1">
    <location>
        <begin position="65"/>
        <end position="93"/>
    </location>
</feature>
<evidence type="ECO:0000313" key="4">
    <source>
        <dbReference type="Proteomes" id="UP000287166"/>
    </source>
</evidence>
<keyword evidence="2" id="KW-1133">Transmembrane helix</keyword>
<organism evidence="3 4">
    <name type="scientific">Sparassis crispa</name>
    <dbReference type="NCBI Taxonomy" id="139825"/>
    <lineage>
        <taxon>Eukaryota</taxon>
        <taxon>Fungi</taxon>
        <taxon>Dikarya</taxon>
        <taxon>Basidiomycota</taxon>
        <taxon>Agaricomycotina</taxon>
        <taxon>Agaricomycetes</taxon>
        <taxon>Polyporales</taxon>
        <taxon>Sparassidaceae</taxon>
        <taxon>Sparassis</taxon>
    </lineage>
</organism>
<dbReference type="AlphaFoldDB" id="A0A401GG58"/>
<evidence type="ECO:0000256" key="1">
    <source>
        <dbReference type="SAM" id="MobiDB-lite"/>
    </source>
</evidence>
<dbReference type="Proteomes" id="UP000287166">
    <property type="component" value="Unassembled WGS sequence"/>
</dbReference>
<dbReference type="EMBL" id="BFAD01000003">
    <property type="protein sequence ID" value="GBE81177.1"/>
    <property type="molecule type" value="Genomic_DNA"/>
</dbReference>
<dbReference type="InParanoid" id="A0A401GG58"/>
<feature type="region of interest" description="Disordered" evidence="1">
    <location>
        <begin position="46"/>
        <end position="94"/>
    </location>
</feature>